<reference evidence="1 2" key="1">
    <citation type="submission" date="2015-03" db="EMBL/GenBank/DDBJ databases">
        <title>Genome sequencing of Methylobacterium tarhaniae DSM 25844.</title>
        <authorList>
            <person name="Chaudhry V."/>
            <person name="Patil P.B."/>
        </authorList>
    </citation>
    <scope>NUCLEOTIDE SEQUENCE [LARGE SCALE GENOMIC DNA]</scope>
    <source>
        <strain evidence="1 2">DSM 25844</strain>
    </source>
</reference>
<dbReference type="Pfam" id="PF09234">
    <property type="entry name" value="DUF1963"/>
    <property type="match status" value="1"/>
</dbReference>
<dbReference type="SUPFAM" id="SSF103032">
    <property type="entry name" value="Hypothetical protein YwqG"/>
    <property type="match status" value="1"/>
</dbReference>
<dbReference type="InterPro" id="IPR015315">
    <property type="entry name" value="DUF1963"/>
</dbReference>
<evidence type="ECO:0000313" key="1">
    <source>
        <dbReference type="EMBL" id="KMO34440.1"/>
    </source>
</evidence>
<dbReference type="InterPro" id="IPR035948">
    <property type="entry name" value="YwqG-like_sf"/>
</dbReference>
<sequence>MTPEQGEIFSREHLAKADAVERPFPLAFFGQFDLAELSAIDGYDPTFPKTGRLLVFYDFFEQPEDFTPEASVGWRVIWDESPQESLTRAAIPSDLEAISDDDWTSIFEPALIHASPVVTPIPMSDEGWDAFDLADGTLSAIYGEWLSEFGTPDEEDGENHQLGGYPRTLQNGLQATSQLAANGISCGTGEAWTSPEAKALLPSAGEWRLLLQIGVDLNAGMTGPGAYYVIIRNQDLAARRFEQARVTYQCD</sequence>
<dbReference type="PANTHER" id="PTHR36436:SF6">
    <property type="entry name" value="SLL5081 PROTEIN"/>
    <property type="match status" value="1"/>
</dbReference>
<dbReference type="EMBL" id="LABZ01000180">
    <property type="protein sequence ID" value="KMO34440.1"/>
    <property type="molecule type" value="Genomic_DNA"/>
</dbReference>
<dbReference type="PANTHER" id="PTHR36436">
    <property type="entry name" value="SLL5081 PROTEIN"/>
    <property type="match status" value="1"/>
</dbReference>
<dbReference type="AlphaFoldDB" id="A0A0J6SGR9"/>
<proteinExistence type="predicted"/>
<organism evidence="1 2">
    <name type="scientific">Methylobacterium tarhaniae</name>
    <dbReference type="NCBI Taxonomy" id="1187852"/>
    <lineage>
        <taxon>Bacteria</taxon>
        <taxon>Pseudomonadati</taxon>
        <taxon>Pseudomonadota</taxon>
        <taxon>Alphaproteobacteria</taxon>
        <taxon>Hyphomicrobiales</taxon>
        <taxon>Methylobacteriaceae</taxon>
        <taxon>Methylobacterium</taxon>
    </lineage>
</organism>
<dbReference type="Gene3D" id="2.30.320.10">
    <property type="entry name" value="YwqG-like"/>
    <property type="match status" value="1"/>
</dbReference>
<dbReference type="PATRIC" id="fig|1187852.3.peg.2309"/>
<evidence type="ECO:0000313" key="2">
    <source>
        <dbReference type="Proteomes" id="UP000036449"/>
    </source>
</evidence>
<accession>A0A0J6SGR9</accession>
<keyword evidence="2" id="KW-1185">Reference proteome</keyword>
<name>A0A0J6SGR9_9HYPH</name>
<evidence type="ECO:0008006" key="3">
    <source>
        <dbReference type="Google" id="ProtNLM"/>
    </source>
</evidence>
<protein>
    <recommendedName>
        <fullName evidence="3">DUF1963 domain-containing protein</fullName>
    </recommendedName>
</protein>
<comment type="caution">
    <text evidence="1">The sequence shown here is derived from an EMBL/GenBank/DDBJ whole genome shotgun (WGS) entry which is preliminary data.</text>
</comment>
<dbReference type="Proteomes" id="UP000036449">
    <property type="component" value="Unassembled WGS sequence"/>
</dbReference>
<gene>
    <name evidence="1" type="ORF">VQ03_23340</name>
</gene>